<accession>A0A2R6WR54</accession>
<organism evidence="1 2">
    <name type="scientific">Marchantia polymorpha</name>
    <name type="common">Common liverwort</name>
    <name type="synonym">Marchantia aquatica</name>
    <dbReference type="NCBI Taxonomy" id="3197"/>
    <lineage>
        <taxon>Eukaryota</taxon>
        <taxon>Viridiplantae</taxon>
        <taxon>Streptophyta</taxon>
        <taxon>Embryophyta</taxon>
        <taxon>Marchantiophyta</taxon>
        <taxon>Marchantiopsida</taxon>
        <taxon>Marchantiidae</taxon>
        <taxon>Marchantiales</taxon>
        <taxon>Marchantiaceae</taxon>
        <taxon>Marchantia</taxon>
    </lineage>
</organism>
<keyword evidence="2" id="KW-1185">Reference proteome</keyword>
<dbReference type="Gramene" id="Mp8g01640.1">
    <property type="protein sequence ID" value="Mp8g01640.1.cds1"/>
    <property type="gene ID" value="Mp8g01640"/>
</dbReference>
<dbReference type="Proteomes" id="UP000244005">
    <property type="component" value="Unassembled WGS sequence"/>
</dbReference>
<evidence type="ECO:0000313" key="1">
    <source>
        <dbReference type="EMBL" id="PTQ36348.1"/>
    </source>
</evidence>
<proteinExistence type="predicted"/>
<dbReference type="AlphaFoldDB" id="A0A2R6WR54"/>
<evidence type="ECO:0000313" key="2">
    <source>
        <dbReference type="Proteomes" id="UP000244005"/>
    </source>
</evidence>
<protein>
    <submittedName>
        <fullName evidence="1">Uncharacterized protein</fullName>
    </submittedName>
</protein>
<name>A0A2R6WR54_MARPO</name>
<reference evidence="2" key="1">
    <citation type="journal article" date="2017" name="Cell">
        <title>Insights into land plant evolution garnered from the Marchantia polymorpha genome.</title>
        <authorList>
            <person name="Bowman J.L."/>
            <person name="Kohchi T."/>
            <person name="Yamato K.T."/>
            <person name="Jenkins J."/>
            <person name="Shu S."/>
            <person name="Ishizaki K."/>
            <person name="Yamaoka S."/>
            <person name="Nishihama R."/>
            <person name="Nakamura Y."/>
            <person name="Berger F."/>
            <person name="Adam C."/>
            <person name="Aki S.S."/>
            <person name="Althoff F."/>
            <person name="Araki T."/>
            <person name="Arteaga-Vazquez M.A."/>
            <person name="Balasubrmanian S."/>
            <person name="Barry K."/>
            <person name="Bauer D."/>
            <person name="Boehm C.R."/>
            <person name="Briginshaw L."/>
            <person name="Caballero-Perez J."/>
            <person name="Catarino B."/>
            <person name="Chen F."/>
            <person name="Chiyoda S."/>
            <person name="Chovatia M."/>
            <person name="Davies K.M."/>
            <person name="Delmans M."/>
            <person name="Demura T."/>
            <person name="Dierschke T."/>
            <person name="Dolan L."/>
            <person name="Dorantes-Acosta A.E."/>
            <person name="Eklund D.M."/>
            <person name="Florent S.N."/>
            <person name="Flores-Sandoval E."/>
            <person name="Fujiyama A."/>
            <person name="Fukuzawa H."/>
            <person name="Galik B."/>
            <person name="Grimanelli D."/>
            <person name="Grimwood J."/>
            <person name="Grossniklaus U."/>
            <person name="Hamada T."/>
            <person name="Haseloff J."/>
            <person name="Hetherington A.J."/>
            <person name="Higo A."/>
            <person name="Hirakawa Y."/>
            <person name="Hundley H.N."/>
            <person name="Ikeda Y."/>
            <person name="Inoue K."/>
            <person name="Inoue S.I."/>
            <person name="Ishida S."/>
            <person name="Jia Q."/>
            <person name="Kakita M."/>
            <person name="Kanazawa T."/>
            <person name="Kawai Y."/>
            <person name="Kawashima T."/>
            <person name="Kennedy M."/>
            <person name="Kinose K."/>
            <person name="Kinoshita T."/>
            <person name="Kohara Y."/>
            <person name="Koide E."/>
            <person name="Komatsu K."/>
            <person name="Kopischke S."/>
            <person name="Kubo M."/>
            <person name="Kyozuka J."/>
            <person name="Lagercrantz U."/>
            <person name="Lin S.S."/>
            <person name="Lindquist E."/>
            <person name="Lipzen A.M."/>
            <person name="Lu C.W."/>
            <person name="De Luna E."/>
            <person name="Martienssen R.A."/>
            <person name="Minamino N."/>
            <person name="Mizutani M."/>
            <person name="Mizutani M."/>
            <person name="Mochizuki N."/>
            <person name="Monte I."/>
            <person name="Mosher R."/>
            <person name="Nagasaki H."/>
            <person name="Nakagami H."/>
            <person name="Naramoto S."/>
            <person name="Nishitani K."/>
            <person name="Ohtani M."/>
            <person name="Okamoto T."/>
            <person name="Okumura M."/>
            <person name="Phillips J."/>
            <person name="Pollak B."/>
            <person name="Reinders A."/>
            <person name="Rovekamp M."/>
            <person name="Sano R."/>
            <person name="Sawa S."/>
            <person name="Schmid M.W."/>
            <person name="Shirakawa M."/>
            <person name="Solano R."/>
            <person name="Spunde A."/>
            <person name="Suetsugu N."/>
            <person name="Sugano S."/>
            <person name="Sugiyama A."/>
            <person name="Sun R."/>
            <person name="Suzuki Y."/>
            <person name="Takenaka M."/>
            <person name="Takezawa D."/>
            <person name="Tomogane H."/>
            <person name="Tsuzuki M."/>
            <person name="Ueda T."/>
            <person name="Umeda M."/>
            <person name="Ward J.M."/>
            <person name="Watanabe Y."/>
            <person name="Yazaki K."/>
            <person name="Yokoyama R."/>
            <person name="Yoshitake Y."/>
            <person name="Yotsui I."/>
            <person name="Zachgo S."/>
            <person name="Schmutz J."/>
        </authorList>
    </citation>
    <scope>NUCLEOTIDE SEQUENCE [LARGE SCALE GENOMIC DNA]</scope>
    <source>
        <strain evidence="2">Tak-1</strain>
    </source>
</reference>
<sequence>MSTRDVKRQYERAIPKSYESEDAQMTIAKTLSSALSHFFLEKVKIFIRFNTQVLINGRLRLFHWIYLR</sequence>
<dbReference type="EMBL" id="KZ772736">
    <property type="protein sequence ID" value="PTQ36348.1"/>
    <property type="molecule type" value="Genomic_DNA"/>
</dbReference>
<gene>
    <name evidence="1" type="ORF">MARPO_0064s0035</name>
</gene>